<feature type="compositionally biased region" description="Polar residues" evidence="1">
    <location>
        <begin position="651"/>
        <end position="672"/>
    </location>
</feature>
<proteinExistence type="predicted"/>
<feature type="region of interest" description="Disordered" evidence="1">
    <location>
        <begin position="581"/>
        <end position="721"/>
    </location>
</feature>
<protein>
    <submittedName>
        <fullName evidence="2">Uncharacterized protein</fullName>
    </submittedName>
</protein>
<comment type="caution">
    <text evidence="2">The sequence shown here is derived from an EMBL/GenBank/DDBJ whole genome shotgun (WGS) entry which is preliminary data.</text>
</comment>
<accession>A0A365MWG4</accession>
<organism evidence="2 3">
    <name type="scientific">Gibberella intermedia</name>
    <name type="common">Bulb rot disease fungus</name>
    <name type="synonym">Fusarium proliferatum</name>
    <dbReference type="NCBI Taxonomy" id="948311"/>
    <lineage>
        <taxon>Eukaryota</taxon>
        <taxon>Fungi</taxon>
        <taxon>Dikarya</taxon>
        <taxon>Ascomycota</taxon>
        <taxon>Pezizomycotina</taxon>
        <taxon>Sordariomycetes</taxon>
        <taxon>Hypocreomycetidae</taxon>
        <taxon>Hypocreales</taxon>
        <taxon>Nectriaceae</taxon>
        <taxon>Fusarium</taxon>
        <taxon>Fusarium fujikuroi species complex</taxon>
    </lineage>
</organism>
<feature type="compositionally biased region" description="Basic and acidic residues" evidence="1">
    <location>
        <begin position="516"/>
        <end position="528"/>
    </location>
</feature>
<reference evidence="2 3" key="1">
    <citation type="submission" date="2017-12" db="EMBL/GenBank/DDBJ databases">
        <title>Genome sequence of the mycotoxigenic crop pathogen Fusarium proliferatum, strain ITEM 2341 from Date Palm.</title>
        <authorList>
            <person name="Almiman B.F."/>
            <person name="Shittu T.A."/>
            <person name="Muthumeenakshi S."/>
            <person name="Baroncelli R."/>
            <person name="Sreenivasaprasada S."/>
        </authorList>
    </citation>
    <scope>NUCLEOTIDE SEQUENCE [LARGE SCALE GENOMIC DNA]</scope>
    <source>
        <strain evidence="2 3">ITEM 2341</strain>
    </source>
</reference>
<feature type="region of interest" description="Disordered" evidence="1">
    <location>
        <begin position="1"/>
        <end position="126"/>
    </location>
</feature>
<evidence type="ECO:0000313" key="2">
    <source>
        <dbReference type="EMBL" id="RBA12874.1"/>
    </source>
</evidence>
<feature type="compositionally biased region" description="Polar residues" evidence="1">
    <location>
        <begin position="629"/>
        <end position="644"/>
    </location>
</feature>
<feature type="compositionally biased region" description="Polar residues" evidence="1">
    <location>
        <begin position="286"/>
        <end position="311"/>
    </location>
</feature>
<feature type="compositionally biased region" description="Basic and acidic residues" evidence="1">
    <location>
        <begin position="420"/>
        <end position="441"/>
    </location>
</feature>
<dbReference type="Proteomes" id="UP000251714">
    <property type="component" value="Unassembled WGS sequence"/>
</dbReference>
<feature type="compositionally biased region" description="Basic and acidic residues" evidence="1">
    <location>
        <begin position="220"/>
        <end position="235"/>
    </location>
</feature>
<feature type="compositionally biased region" description="Basic and acidic residues" evidence="1">
    <location>
        <begin position="451"/>
        <end position="461"/>
    </location>
</feature>
<gene>
    <name evidence="2" type="ORF">FPRO05_14015</name>
</gene>
<dbReference type="EMBL" id="PKMI01000035">
    <property type="protein sequence ID" value="RBA12874.1"/>
    <property type="molecule type" value="Genomic_DNA"/>
</dbReference>
<feature type="region of interest" description="Disordered" evidence="1">
    <location>
        <begin position="186"/>
        <end position="235"/>
    </location>
</feature>
<feature type="region of interest" description="Disordered" evidence="1">
    <location>
        <begin position="285"/>
        <end position="311"/>
    </location>
</feature>
<evidence type="ECO:0000256" key="1">
    <source>
        <dbReference type="SAM" id="MobiDB-lite"/>
    </source>
</evidence>
<sequence>MSSSKKKKHSREDSASFEAPLSPDLDASQAHNSREDSDVSLLAPHLSWMNGNKKPATSTPGLNTHNSNDAHAEPLMETPGNIRSNIRDASYDIKDAGTGHHDNRLSKLPPGQFREPSLRRGYGMPYQAPKAFDSMQAKDTSQVGNSHAQALDSLPETQTQPSNSAPHQSLATSQRLLPTLNKAGRNVFDLNRPQARRGDLQPAGYRPVAMPPPGTSGRMATDEKQRQSSDEKQTSKIKIDLGCYKKAEQKALLKACLKNKDFLYATKFCSANQGLLEAAGWRKAAEQSQNGSPSDGTHNSQASHESNSQSEKVAENFDFEGCIWPTVKEELMEFAESRILRWAEDKLQERLQALEALTRPPLLKANSSPESYRVYLRYLMNRTEAAGKNSKEIRNTEAVMSMALDLLPGLEERLRDQIEGVVDKQEGRPGAGVKHDKTNDTDHDEANDESESAHENHEVADHDVDHKIQETQQEDDINDEAQTRLEHDSEESEDIDEDDDDFDDFEEFYADERDDDTYKDPDSPDRQYRGSVIDSIEPRTPIVTPRVMRQLRRYEQRYRDTIVTAKVETETAAAVLRSVDEEDRKVAPRKRKASDSVEPALAIRSKSMDQRLGAVGTPTPAGRKRQKFSKVNYSPASTACSSELPSLEDIFSSSIGRASSATTQQPPNSSSPAVRVNNIKSARKDRSRAQSKVSPELGEPATDDTAAPKPEEMTGMSPGLFVTPDVARQANTPFHFKKSGSCRPSPEERFREETAEFQAMTPSARESMLYTALREMRRRQG</sequence>
<dbReference type="AlphaFoldDB" id="A0A365MWG4"/>
<feature type="region of interest" description="Disordered" evidence="1">
    <location>
        <begin position="420"/>
        <end position="461"/>
    </location>
</feature>
<evidence type="ECO:0000313" key="3">
    <source>
        <dbReference type="Proteomes" id="UP000251714"/>
    </source>
</evidence>
<name>A0A365MWG4_GIBIN</name>
<feature type="compositionally biased region" description="Basic and acidic residues" evidence="1">
    <location>
        <begin position="85"/>
        <end position="105"/>
    </location>
</feature>
<feature type="region of interest" description="Disordered" evidence="1">
    <location>
        <begin position="484"/>
        <end position="537"/>
    </location>
</feature>
<feature type="compositionally biased region" description="Acidic residues" evidence="1">
    <location>
        <begin position="488"/>
        <end position="515"/>
    </location>
</feature>
<feature type="compositionally biased region" description="Polar residues" evidence="1">
    <location>
        <begin position="55"/>
        <end position="67"/>
    </location>
</feature>